<protein>
    <recommendedName>
        <fullName evidence="1">Anti-bacteriophage protein A/HamA C-terminal domain-containing protein</fullName>
    </recommendedName>
</protein>
<gene>
    <name evidence="2" type="ORF">ABDJ40_15225</name>
</gene>
<dbReference type="RefSeq" id="WP_347611157.1">
    <property type="nucleotide sequence ID" value="NZ_JBDPZC010000007.1"/>
</dbReference>
<feature type="domain" description="Anti-bacteriophage protein A/HamA C-terminal" evidence="1">
    <location>
        <begin position="4"/>
        <end position="127"/>
    </location>
</feature>
<comment type="caution">
    <text evidence="2">The sequence shown here is derived from an EMBL/GenBank/DDBJ whole genome shotgun (WGS) entry which is preliminary data.</text>
</comment>
<reference evidence="2 3" key="1">
    <citation type="submission" date="2024-05" db="EMBL/GenBank/DDBJ databases">
        <title>Roseateles sp. 2.12 16S ribosomal RNA gene Genome sequencing and assembly.</title>
        <authorList>
            <person name="Woo H."/>
        </authorList>
    </citation>
    <scope>NUCLEOTIDE SEQUENCE [LARGE SCALE GENOMIC DNA]</scope>
    <source>
        <strain evidence="2 3">2.12</strain>
    </source>
</reference>
<evidence type="ECO:0000259" key="1">
    <source>
        <dbReference type="Pfam" id="PF08878"/>
    </source>
</evidence>
<name>A0ABV0GGD7_9BURK</name>
<dbReference type="Proteomes" id="UP001462640">
    <property type="component" value="Unassembled WGS sequence"/>
</dbReference>
<dbReference type="Pfam" id="PF08878">
    <property type="entry name" value="HamA"/>
    <property type="match status" value="1"/>
</dbReference>
<organism evidence="2 3">
    <name type="scientific">Roseateles flavus</name>
    <dbReference type="NCBI Taxonomy" id="3149041"/>
    <lineage>
        <taxon>Bacteria</taxon>
        <taxon>Pseudomonadati</taxon>
        <taxon>Pseudomonadota</taxon>
        <taxon>Betaproteobacteria</taxon>
        <taxon>Burkholderiales</taxon>
        <taxon>Sphaerotilaceae</taxon>
        <taxon>Roseateles</taxon>
    </lineage>
</organism>
<dbReference type="EMBL" id="JBDPZC010000007">
    <property type="protein sequence ID" value="MEO3714116.1"/>
    <property type="molecule type" value="Genomic_DNA"/>
</dbReference>
<accession>A0ABV0GGD7</accession>
<sequence length="133" mass="13946">MDPKNGGLNILKAEVKSRSGMTTAVINEARAALCANSGLPSPHALAFVADRSNEAGDTVLSNALDKALLMDGIRASQVSHMLFTFSGNDPLKLLKANLQSYAGPVPQHYVGLRVEGHQDFIKAVFAAIGTGGK</sequence>
<proteinExistence type="predicted"/>
<keyword evidence="3" id="KW-1185">Reference proteome</keyword>
<evidence type="ECO:0000313" key="3">
    <source>
        <dbReference type="Proteomes" id="UP001462640"/>
    </source>
</evidence>
<evidence type="ECO:0000313" key="2">
    <source>
        <dbReference type="EMBL" id="MEO3714116.1"/>
    </source>
</evidence>
<dbReference type="InterPro" id="IPR014976">
    <property type="entry name" value="AbpA_HamA_C"/>
</dbReference>